<proteinExistence type="inferred from homology"/>
<evidence type="ECO:0000256" key="3">
    <source>
        <dbReference type="SAM" id="MobiDB-lite"/>
    </source>
</evidence>
<dbReference type="CDD" id="cd04647">
    <property type="entry name" value="LbH_MAT_like"/>
    <property type="match status" value="1"/>
</dbReference>
<organism evidence="4 5">
    <name type="scientific">Deinococcus hohokamensis</name>
    <dbReference type="NCBI Taxonomy" id="309883"/>
    <lineage>
        <taxon>Bacteria</taxon>
        <taxon>Thermotogati</taxon>
        <taxon>Deinococcota</taxon>
        <taxon>Deinococci</taxon>
        <taxon>Deinococcales</taxon>
        <taxon>Deinococcaceae</taxon>
        <taxon>Deinococcus</taxon>
    </lineage>
</organism>
<evidence type="ECO:0000313" key="5">
    <source>
        <dbReference type="Proteomes" id="UP001595952"/>
    </source>
</evidence>
<sequence length="321" mass="35125">MTWLKPVHIDTGAQATFNEFLRDLEARLLDPATDRHVLSRDLLAQVMYGRAYADLLGDAPLAALNLDARNVTFEAEYYMATDAEKFAAVKPLLWLWKNLDLTPLGQNPVTGIPVRRVLAERIFKRVGRNFKCWQNVEFSVGYNMEVGDDVVVHRHVLLDDIGGIELHDGASISDYVNVYSHTHSVLDGPDVTLRKTVIGRGARITYHSTVLAGSVVSDDAMLATHALLRGDIPPHGIAMGVPARTTRFKLREPGEVEVDARLWPHDAGRKANPQFPDPTPNQTRKPQPADQASSDSDPGGSALGDSAPRPSTAGELVANEG</sequence>
<accession>A0ABV9I6Y0</accession>
<dbReference type="RefSeq" id="WP_380061083.1">
    <property type="nucleotide sequence ID" value="NZ_JBHSEI010000004.1"/>
</dbReference>
<evidence type="ECO:0000313" key="4">
    <source>
        <dbReference type="EMBL" id="MFC4638069.1"/>
    </source>
</evidence>
<feature type="region of interest" description="Disordered" evidence="3">
    <location>
        <begin position="260"/>
        <end position="321"/>
    </location>
</feature>
<gene>
    <name evidence="4" type="ORF">ACFO0D_06920</name>
</gene>
<comment type="similarity">
    <text evidence="1">Belongs to the transferase hexapeptide repeat family.</text>
</comment>
<name>A0ABV9I6Y0_9DEIO</name>
<dbReference type="GO" id="GO:0016746">
    <property type="term" value="F:acyltransferase activity"/>
    <property type="evidence" value="ECO:0007669"/>
    <property type="project" value="UniProtKB-KW"/>
</dbReference>
<dbReference type="InterPro" id="IPR051159">
    <property type="entry name" value="Hexapeptide_acetyltransf"/>
</dbReference>
<comment type="caution">
    <text evidence="4">The sequence shown here is derived from an EMBL/GenBank/DDBJ whole genome shotgun (WGS) entry which is preliminary data.</text>
</comment>
<keyword evidence="2" id="KW-0808">Transferase</keyword>
<keyword evidence="4" id="KW-0012">Acyltransferase</keyword>
<feature type="compositionally biased region" description="Basic and acidic residues" evidence="3">
    <location>
        <begin position="260"/>
        <end position="269"/>
    </location>
</feature>
<dbReference type="PANTHER" id="PTHR23416">
    <property type="entry name" value="SIALIC ACID SYNTHASE-RELATED"/>
    <property type="match status" value="1"/>
</dbReference>
<reference evidence="5" key="1">
    <citation type="journal article" date="2019" name="Int. J. Syst. Evol. Microbiol.">
        <title>The Global Catalogue of Microorganisms (GCM) 10K type strain sequencing project: providing services to taxonomists for standard genome sequencing and annotation.</title>
        <authorList>
            <consortium name="The Broad Institute Genomics Platform"/>
            <consortium name="The Broad Institute Genome Sequencing Center for Infectious Disease"/>
            <person name="Wu L."/>
            <person name="Ma J."/>
        </authorList>
    </citation>
    <scope>NUCLEOTIDE SEQUENCE [LARGE SCALE GENOMIC DNA]</scope>
    <source>
        <strain evidence="5">CCUG 55995</strain>
    </source>
</reference>
<dbReference type="Proteomes" id="UP001595952">
    <property type="component" value="Unassembled WGS sequence"/>
</dbReference>
<dbReference type="SUPFAM" id="SSF51161">
    <property type="entry name" value="Trimeric LpxA-like enzymes"/>
    <property type="match status" value="1"/>
</dbReference>
<dbReference type="Gene3D" id="2.160.10.10">
    <property type="entry name" value="Hexapeptide repeat proteins"/>
    <property type="match status" value="1"/>
</dbReference>
<evidence type="ECO:0000256" key="2">
    <source>
        <dbReference type="ARBA" id="ARBA00022679"/>
    </source>
</evidence>
<protein>
    <submittedName>
        <fullName evidence="4">Acyltransferase</fullName>
    </submittedName>
</protein>
<evidence type="ECO:0000256" key="1">
    <source>
        <dbReference type="ARBA" id="ARBA00007274"/>
    </source>
</evidence>
<feature type="compositionally biased region" description="Polar residues" evidence="3">
    <location>
        <begin position="280"/>
        <end position="296"/>
    </location>
</feature>
<dbReference type="InterPro" id="IPR011004">
    <property type="entry name" value="Trimer_LpxA-like_sf"/>
</dbReference>
<dbReference type="PANTHER" id="PTHR23416:SF23">
    <property type="entry name" value="ACETYLTRANSFERASE C18B11.09C-RELATED"/>
    <property type="match status" value="1"/>
</dbReference>
<keyword evidence="5" id="KW-1185">Reference proteome</keyword>
<dbReference type="EMBL" id="JBHSEI010000004">
    <property type="protein sequence ID" value="MFC4638069.1"/>
    <property type="molecule type" value="Genomic_DNA"/>
</dbReference>